<dbReference type="AlphaFoldDB" id="A0A9I9D2B3"/>
<sequence length="131" mass="15714">MRRVLKHKRTRRREGVMMHRLRSIRMRGISTRRRWRRRSMVRVRHRRTPLRRRRRRSRGRRVRRMVLKLVREPWTLGGNGRPQGRLVVIGIGGGGGRGGWRRRGWRSPGEMVSLMIRIHHCGELAGCSWEG</sequence>
<accession>A0A9I9D2B3</accession>
<name>A0A9I9D2B3_CUCME</name>
<evidence type="ECO:0000313" key="1">
    <source>
        <dbReference type="EnsemblPlants" id="MELO3C011953.2.1"/>
    </source>
</evidence>
<proteinExistence type="predicted"/>
<organism evidence="1">
    <name type="scientific">Cucumis melo</name>
    <name type="common">Muskmelon</name>
    <dbReference type="NCBI Taxonomy" id="3656"/>
    <lineage>
        <taxon>Eukaryota</taxon>
        <taxon>Viridiplantae</taxon>
        <taxon>Streptophyta</taxon>
        <taxon>Embryophyta</taxon>
        <taxon>Tracheophyta</taxon>
        <taxon>Spermatophyta</taxon>
        <taxon>Magnoliopsida</taxon>
        <taxon>eudicotyledons</taxon>
        <taxon>Gunneridae</taxon>
        <taxon>Pentapetalae</taxon>
        <taxon>rosids</taxon>
        <taxon>fabids</taxon>
        <taxon>Cucurbitales</taxon>
        <taxon>Cucurbitaceae</taxon>
        <taxon>Benincaseae</taxon>
        <taxon>Cucumis</taxon>
    </lineage>
</organism>
<protein>
    <submittedName>
        <fullName evidence="1">Uncharacterized protein</fullName>
    </submittedName>
</protein>
<reference evidence="1" key="1">
    <citation type="submission" date="2023-03" db="UniProtKB">
        <authorList>
            <consortium name="EnsemblPlants"/>
        </authorList>
    </citation>
    <scope>IDENTIFICATION</scope>
</reference>
<dbReference type="EnsemblPlants" id="MELO3C011953.2.1">
    <property type="protein sequence ID" value="MELO3C011953.2.1"/>
    <property type="gene ID" value="MELO3C011953.2"/>
</dbReference>
<dbReference type="Gramene" id="MELO3C011953.2.1">
    <property type="protein sequence ID" value="MELO3C011953.2.1"/>
    <property type="gene ID" value="MELO3C011953.2"/>
</dbReference>